<keyword evidence="6" id="KW-1185">Reference proteome</keyword>
<dbReference type="InterPro" id="IPR000638">
    <property type="entry name" value="Gas-vesicle_GvpA-like"/>
</dbReference>
<organism evidence="5 6">
    <name type="scientific">Promicromonospora kroppenstedtii</name>
    <dbReference type="NCBI Taxonomy" id="440482"/>
    <lineage>
        <taxon>Bacteria</taxon>
        <taxon>Bacillati</taxon>
        <taxon>Actinomycetota</taxon>
        <taxon>Actinomycetes</taxon>
        <taxon>Micrococcales</taxon>
        <taxon>Promicromonosporaceae</taxon>
        <taxon>Promicromonospora</taxon>
    </lineage>
</organism>
<comment type="similarity">
    <text evidence="3">Belongs to the gas vesicle GvpA family.</text>
</comment>
<comment type="caution">
    <text evidence="5">The sequence shown here is derived from an EMBL/GenBank/DDBJ whole genome shotgun (WGS) entry which is preliminary data.</text>
</comment>
<evidence type="ECO:0000256" key="1">
    <source>
        <dbReference type="ARBA" id="ARBA00022987"/>
    </source>
</evidence>
<dbReference type="EMBL" id="JBIRYI010000002">
    <property type="protein sequence ID" value="MFI2486026.1"/>
    <property type="molecule type" value="Genomic_DNA"/>
</dbReference>
<evidence type="ECO:0000256" key="4">
    <source>
        <dbReference type="SAM" id="MobiDB-lite"/>
    </source>
</evidence>
<proteinExistence type="inferred from homology"/>
<dbReference type="Pfam" id="PF00741">
    <property type="entry name" value="Gas_vesicle"/>
    <property type="match status" value="1"/>
</dbReference>
<evidence type="ECO:0000256" key="2">
    <source>
        <dbReference type="ARBA" id="ARBA00035108"/>
    </source>
</evidence>
<feature type="region of interest" description="Disordered" evidence="4">
    <location>
        <begin position="195"/>
        <end position="218"/>
    </location>
</feature>
<keyword evidence="1" id="KW-0304">Gas vesicle</keyword>
<protein>
    <submittedName>
        <fullName evidence="5">Gas vesicle protein</fullName>
    </submittedName>
</protein>
<evidence type="ECO:0000313" key="5">
    <source>
        <dbReference type="EMBL" id="MFI2486026.1"/>
    </source>
</evidence>
<reference evidence="5 6" key="1">
    <citation type="submission" date="2024-10" db="EMBL/GenBank/DDBJ databases">
        <title>The Natural Products Discovery Center: Release of the First 8490 Sequenced Strains for Exploring Actinobacteria Biosynthetic Diversity.</title>
        <authorList>
            <person name="Kalkreuter E."/>
            <person name="Kautsar S.A."/>
            <person name="Yang D."/>
            <person name="Bader C.D."/>
            <person name="Teijaro C.N."/>
            <person name="Fluegel L."/>
            <person name="Davis C.M."/>
            <person name="Simpson J.R."/>
            <person name="Lauterbach L."/>
            <person name="Steele A.D."/>
            <person name="Gui C."/>
            <person name="Meng S."/>
            <person name="Li G."/>
            <person name="Viehrig K."/>
            <person name="Ye F."/>
            <person name="Su P."/>
            <person name="Kiefer A.F."/>
            <person name="Nichols A."/>
            <person name="Cepeda A.J."/>
            <person name="Yan W."/>
            <person name="Fan B."/>
            <person name="Jiang Y."/>
            <person name="Adhikari A."/>
            <person name="Zheng C.-J."/>
            <person name="Schuster L."/>
            <person name="Cowan T.M."/>
            <person name="Smanski M.J."/>
            <person name="Chevrette M.G."/>
            <person name="De Carvalho L.P.S."/>
            <person name="Shen B."/>
        </authorList>
    </citation>
    <scope>NUCLEOTIDE SEQUENCE [LARGE SCALE GENOMIC DNA]</scope>
    <source>
        <strain evidence="5 6">NPDC019481</strain>
    </source>
</reference>
<sequence length="218" mass="23554">MIAEIRSPVAPESGMEPTHDLRAGLSDLLDVVLDKGVYLDLDLVITVADVPLIGVSLRAAVAGVETMLEHGLMQGWDEQIRRSGRSGADREVPLLDGEEVVLRLSGGHLQETPYRTWRPGIVYVTSQRLLVWRPDPRELLWQVALRDVTAVELRPEASVGGADRLRVCVDTPQGPALLTAAAPRRLYDTLRAGALAQPTEGVGTPGPNPRRDGHDAGG</sequence>
<comment type="subcellular location">
    <subcellularLocation>
        <location evidence="2">Gas vesicle</location>
    </subcellularLocation>
</comment>
<evidence type="ECO:0000313" key="6">
    <source>
        <dbReference type="Proteomes" id="UP001611580"/>
    </source>
</evidence>
<dbReference type="InterPro" id="IPR050530">
    <property type="entry name" value="GvpA"/>
</dbReference>
<dbReference type="RefSeq" id="WP_397401583.1">
    <property type="nucleotide sequence ID" value="NZ_JBIRYI010000002.1"/>
</dbReference>
<dbReference type="Proteomes" id="UP001611580">
    <property type="component" value="Unassembled WGS sequence"/>
</dbReference>
<dbReference type="PANTHER" id="PTHR35344">
    <property type="entry name" value="GAS VESICLE STRUCTURAL PROTEIN 2-RELATED"/>
    <property type="match status" value="1"/>
</dbReference>
<name>A0ABW7XEV1_9MICO</name>
<gene>
    <name evidence="5" type="ORF">ACH47X_03910</name>
</gene>
<dbReference type="PANTHER" id="PTHR35344:SF4">
    <property type="entry name" value="GAS VESICLE PROTEIN A1"/>
    <property type="match status" value="1"/>
</dbReference>
<evidence type="ECO:0000256" key="3">
    <source>
        <dbReference type="ARBA" id="ARBA00035646"/>
    </source>
</evidence>
<feature type="compositionally biased region" description="Basic and acidic residues" evidence="4">
    <location>
        <begin position="209"/>
        <end position="218"/>
    </location>
</feature>
<accession>A0ABW7XEV1</accession>